<sequence length="58" mass="6665">MLMNQIIKGLLQCRLIPRIKTGIQRMSGIQITAVNIKRRIQTGKNQIGFIQPFGKPFR</sequence>
<dbReference type="AlphaFoldDB" id="J9GUH6"/>
<protein>
    <submittedName>
        <fullName evidence="1">Uncharacterized protein</fullName>
    </submittedName>
</protein>
<organism evidence="1">
    <name type="scientific">gut metagenome</name>
    <dbReference type="NCBI Taxonomy" id="749906"/>
    <lineage>
        <taxon>unclassified sequences</taxon>
        <taxon>metagenomes</taxon>
        <taxon>organismal metagenomes</taxon>
    </lineage>
</organism>
<proteinExistence type="predicted"/>
<dbReference type="EMBL" id="AMCI01001153">
    <property type="protein sequence ID" value="EJX06458.1"/>
    <property type="molecule type" value="Genomic_DNA"/>
</dbReference>
<reference evidence="1" key="1">
    <citation type="journal article" date="2012" name="PLoS ONE">
        <title>Gene sets for utilization of primary and secondary nutrition supplies in the distal gut of endangered iberian lynx.</title>
        <authorList>
            <person name="Alcaide M."/>
            <person name="Messina E."/>
            <person name="Richter M."/>
            <person name="Bargiela R."/>
            <person name="Peplies J."/>
            <person name="Huws S.A."/>
            <person name="Newbold C.J."/>
            <person name="Golyshin P.N."/>
            <person name="Simon M.A."/>
            <person name="Lopez G."/>
            <person name="Yakimov M.M."/>
            <person name="Ferrer M."/>
        </authorList>
    </citation>
    <scope>NUCLEOTIDE SEQUENCE</scope>
</reference>
<name>J9GUH6_9ZZZZ</name>
<gene>
    <name evidence="1" type="ORF">EVA_05434</name>
</gene>
<evidence type="ECO:0000313" key="1">
    <source>
        <dbReference type="EMBL" id="EJX06458.1"/>
    </source>
</evidence>
<comment type="caution">
    <text evidence="1">The sequence shown here is derived from an EMBL/GenBank/DDBJ whole genome shotgun (WGS) entry which is preliminary data.</text>
</comment>
<accession>J9GUH6</accession>